<dbReference type="Pfam" id="PF13391">
    <property type="entry name" value="HNH_2"/>
    <property type="match status" value="1"/>
</dbReference>
<feature type="compositionally biased region" description="Low complexity" evidence="1">
    <location>
        <begin position="189"/>
        <end position="205"/>
    </location>
</feature>
<feature type="domain" description="HNH nuclease" evidence="2">
    <location>
        <begin position="262"/>
        <end position="339"/>
    </location>
</feature>
<comment type="caution">
    <text evidence="3">The sequence shown here is derived from an EMBL/GenBank/DDBJ whole genome shotgun (WGS) entry which is preliminary data.</text>
</comment>
<dbReference type="RefSeq" id="XP_062752200.1">
    <property type="nucleotide sequence ID" value="XM_062903798.1"/>
</dbReference>
<evidence type="ECO:0000256" key="1">
    <source>
        <dbReference type="SAM" id="MobiDB-lite"/>
    </source>
</evidence>
<keyword evidence="4" id="KW-1185">Reference proteome</keyword>
<feature type="compositionally biased region" description="Polar residues" evidence="1">
    <location>
        <begin position="208"/>
        <end position="223"/>
    </location>
</feature>
<dbReference type="GeneID" id="87923703"/>
<gene>
    <name evidence="3" type="ORF">Triagg1_8900</name>
</gene>
<sequence length="508" mass="56845">MDDDTEQQLRQAALSLDPRQIQRLLHLHKIGTLAPLLDLAEKKEEFLVRVTKDQVLEEPVLDYVTDLSTRETLFASLGRIIRESRLKCKINMTLFAIFMVAPIEQLKCTVKKLEEDIREDNQGEINQFFSQCEITCVASIQAIANKGGRPSGSSANASVHSLQATPVQESPMKRQRQTHERSVSDSKLPQLPTTPGRPTTPSRRTAGLPTTPSRPTDITQTLALSPAPAAPQTPKLEAAGTPKTSRSREVANCCKKRDGMRCMITKMEDPQAAHIFPFAGLNSSKIPNIVSTLRTFWGEDTTTRLSKIFFDQKVAETPQNFISLNSQLHVWFDNGRMALKPLRELADGTVQVQLHWLNKSTLKPTEDCNNISLAKDSAGIRENQSWGTITAHRQSGLPLETGQVFNLSALYRDNIPSFDLLQLSWNLLRVVAICGAAEPSDLSDSDDDDDYGYEVETQTAMYTDDSYAEMSRWARELGKEVGDDREEEEEEEEEGREEDPSYNGKSSF</sequence>
<dbReference type="EMBL" id="JAWRVG010000046">
    <property type="protein sequence ID" value="KAK4064901.1"/>
    <property type="molecule type" value="Genomic_DNA"/>
</dbReference>
<feature type="compositionally biased region" description="Acidic residues" evidence="1">
    <location>
        <begin position="483"/>
        <end position="497"/>
    </location>
</feature>
<protein>
    <recommendedName>
        <fullName evidence="2">HNH nuclease domain-containing protein</fullName>
    </recommendedName>
</protein>
<dbReference type="AlphaFoldDB" id="A0AAE1I9T0"/>
<feature type="region of interest" description="Disordered" evidence="1">
    <location>
        <begin position="473"/>
        <end position="508"/>
    </location>
</feature>
<feature type="compositionally biased region" description="Basic and acidic residues" evidence="1">
    <location>
        <begin position="473"/>
        <end position="482"/>
    </location>
</feature>
<reference evidence="3" key="1">
    <citation type="submission" date="2023-11" db="EMBL/GenBank/DDBJ databases">
        <title>The genome sequences of three competitors of mushroom-forming fungi.</title>
        <authorList>
            <person name="Beijen E."/>
            <person name="Ohm R.A."/>
        </authorList>
    </citation>
    <scope>NUCLEOTIDE SEQUENCE</scope>
    <source>
        <strain evidence="3">CBS 100526</strain>
    </source>
</reference>
<dbReference type="Proteomes" id="UP001273209">
    <property type="component" value="Unassembled WGS sequence"/>
</dbReference>
<evidence type="ECO:0000259" key="2">
    <source>
        <dbReference type="Pfam" id="PF13391"/>
    </source>
</evidence>
<dbReference type="InterPro" id="IPR003615">
    <property type="entry name" value="HNH_nuc"/>
</dbReference>
<feature type="region of interest" description="Disordered" evidence="1">
    <location>
        <begin position="146"/>
        <end position="252"/>
    </location>
</feature>
<proteinExistence type="predicted"/>
<evidence type="ECO:0000313" key="3">
    <source>
        <dbReference type="EMBL" id="KAK4064901.1"/>
    </source>
</evidence>
<name>A0AAE1I9T0_9HYPO</name>
<organism evidence="3 4">
    <name type="scientific">Trichoderma aggressivum f. europaeum</name>
    <dbReference type="NCBI Taxonomy" id="173218"/>
    <lineage>
        <taxon>Eukaryota</taxon>
        <taxon>Fungi</taxon>
        <taxon>Dikarya</taxon>
        <taxon>Ascomycota</taxon>
        <taxon>Pezizomycotina</taxon>
        <taxon>Sordariomycetes</taxon>
        <taxon>Hypocreomycetidae</taxon>
        <taxon>Hypocreales</taxon>
        <taxon>Hypocreaceae</taxon>
        <taxon>Trichoderma</taxon>
    </lineage>
</organism>
<evidence type="ECO:0000313" key="4">
    <source>
        <dbReference type="Proteomes" id="UP001273209"/>
    </source>
</evidence>
<accession>A0AAE1I9T0</accession>
<feature type="compositionally biased region" description="Polar residues" evidence="1">
    <location>
        <begin position="151"/>
        <end position="168"/>
    </location>
</feature>